<dbReference type="AlphaFoldDB" id="A0A2R6NXJ9"/>
<dbReference type="PROSITE" id="PS00070">
    <property type="entry name" value="ALDEHYDE_DEHYDR_CYS"/>
    <property type="match status" value="1"/>
</dbReference>
<dbReference type="PANTHER" id="PTHR42991:SF1">
    <property type="entry name" value="ALDEHYDE DEHYDROGENASE"/>
    <property type="match status" value="1"/>
</dbReference>
<comment type="catalytic activity">
    <reaction evidence="8">
        <text>D-glyceraldehyde 3-phosphate + NADP(+) + H2O = (2R)-3-phosphoglycerate + NADPH + 2 H(+)</text>
        <dbReference type="Rhea" id="RHEA:14669"/>
        <dbReference type="ChEBI" id="CHEBI:15377"/>
        <dbReference type="ChEBI" id="CHEBI:15378"/>
        <dbReference type="ChEBI" id="CHEBI:57783"/>
        <dbReference type="ChEBI" id="CHEBI:58272"/>
        <dbReference type="ChEBI" id="CHEBI:58349"/>
        <dbReference type="ChEBI" id="CHEBI:59776"/>
        <dbReference type="EC" id="1.2.1.9"/>
    </reaction>
</comment>
<comment type="similarity">
    <text evidence="1">Belongs to the aldehyde dehydrogenase family.</text>
</comment>
<dbReference type="SUPFAM" id="SSF53720">
    <property type="entry name" value="ALDH-like"/>
    <property type="match status" value="1"/>
</dbReference>
<evidence type="ECO:0000256" key="2">
    <source>
        <dbReference type="ARBA" id="ARBA00023002"/>
    </source>
</evidence>
<evidence type="ECO:0000256" key="1">
    <source>
        <dbReference type="ARBA" id="ARBA00009986"/>
    </source>
</evidence>
<dbReference type="InterPro" id="IPR016163">
    <property type="entry name" value="Ald_DH_C"/>
</dbReference>
<evidence type="ECO:0000256" key="4">
    <source>
        <dbReference type="ARBA" id="ARBA00040853"/>
    </source>
</evidence>
<keyword evidence="11" id="KW-1185">Reference proteome</keyword>
<evidence type="ECO:0000256" key="7">
    <source>
        <dbReference type="ARBA" id="ARBA00043052"/>
    </source>
</evidence>
<dbReference type="Gene3D" id="3.40.309.10">
    <property type="entry name" value="Aldehyde Dehydrogenase, Chain A, domain 2"/>
    <property type="match status" value="1"/>
</dbReference>
<dbReference type="GO" id="GO:0008886">
    <property type="term" value="F:glyceraldehyde-3-phosphate dehydrogenase (NADP+) (non-phosphorylating) activity"/>
    <property type="evidence" value="ECO:0007669"/>
    <property type="project" value="UniProtKB-EC"/>
</dbReference>
<evidence type="ECO:0000256" key="5">
    <source>
        <dbReference type="ARBA" id="ARBA00042470"/>
    </source>
</evidence>
<dbReference type="GO" id="GO:0008911">
    <property type="term" value="F:lactaldehyde dehydrogenase (NAD+) activity"/>
    <property type="evidence" value="ECO:0007669"/>
    <property type="project" value="TreeGrafter"/>
</dbReference>
<comment type="caution">
    <text evidence="10">The sequence shown here is derived from an EMBL/GenBank/DDBJ whole genome shotgun (WGS) entry which is preliminary data.</text>
</comment>
<dbReference type="InterPro" id="IPR051020">
    <property type="entry name" value="ALDH-related_metabolic_enz"/>
</dbReference>
<feature type="domain" description="Aldehyde dehydrogenase" evidence="9">
    <location>
        <begin position="7"/>
        <end position="351"/>
    </location>
</feature>
<evidence type="ECO:0000256" key="8">
    <source>
        <dbReference type="ARBA" id="ARBA00049186"/>
    </source>
</evidence>
<dbReference type="STRING" id="98765.A0A2R6NXJ9"/>
<dbReference type="OrthoDB" id="310895at2759"/>
<protein>
    <recommendedName>
        <fullName evidence="4">NADP-dependent glyceraldehyde-3-phosphate dehydrogenase</fullName>
        <ecNumber evidence="3">1.2.1.9</ecNumber>
    </recommendedName>
    <alternativeName>
        <fullName evidence="5">Glyceraldehyde-3-phosphate dehydrogenase [NADP(+)]</fullName>
    </alternativeName>
    <alternativeName>
        <fullName evidence="6">Non-phosphorylating glyceraldehyde 3-phosphate dehydrogenase</fullName>
    </alternativeName>
    <alternativeName>
        <fullName evidence="7">Triosephosphate dehydrogenase</fullName>
    </alternativeName>
</protein>
<reference evidence="10 11" key="1">
    <citation type="submission" date="2018-02" db="EMBL/GenBank/DDBJ databases">
        <title>Genome sequence of the basidiomycete white-rot fungus Phlebia centrifuga.</title>
        <authorList>
            <person name="Granchi Z."/>
            <person name="Peng M."/>
            <person name="de Vries R.P."/>
            <person name="Hilden K."/>
            <person name="Makela M.R."/>
            <person name="Grigoriev I."/>
            <person name="Riley R."/>
        </authorList>
    </citation>
    <scope>NUCLEOTIDE SEQUENCE [LARGE SCALE GENOMIC DNA]</scope>
    <source>
        <strain evidence="10 11">FBCC195</strain>
    </source>
</reference>
<dbReference type="Pfam" id="PF00171">
    <property type="entry name" value="Aldedh"/>
    <property type="match status" value="1"/>
</dbReference>
<dbReference type="InterPro" id="IPR016162">
    <property type="entry name" value="Ald_DH_N"/>
</dbReference>
<evidence type="ECO:0000256" key="6">
    <source>
        <dbReference type="ARBA" id="ARBA00042646"/>
    </source>
</evidence>
<dbReference type="Proteomes" id="UP000186601">
    <property type="component" value="Unassembled WGS sequence"/>
</dbReference>
<keyword evidence="2" id="KW-0560">Oxidoreductase</keyword>
<evidence type="ECO:0000313" key="10">
    <source>
        <dbReference type="EMBL" id="PSR79246.1"/>
    </source>
</evidence>
<gene>
    <name evidence="10" type="ORF">PHLCEN_2v7104</name>
</gene>
<proteinExistence type="inferred from homology"/>
<dbReference type="EC" id="1.2.1.9" evidence="3"/>
<evidence type="ECO:0000256" key="3">
    <source>
        <dbReference type="ARBA" id="ARBA00038980"/>
    </source>
</evidence>
<accession>A0A2R6NXJ9</accession>
<dbReference type="InterPro" id="IPR016161">
    <property type="entry name" value="Ald_DH/histidinol_DH"/>
</dbReference>
<evidence type="ECO:0000259" key="9">
    <source>
        <dbReference type="Pfam" id="PF00171"/>
    </source>
</evidence>
<dbReference type="PANTHER" id="PTHR42991">
    <property type="entry name" value="ALDEHYDE DEHYDROGENASE"/>
    <property type="match status" value="1"/>
</dbReference>
<dbReference type="EMBL" id="MLYV02000705">
    <property type="protein sequence ID" value="PSR79246.1"/>
    <property type="molecule type" value="Genomic_DNA"/>
</dbReference>
<evidence type="ECO:0000313" key="11">
    <source>
        <dbReference type="Proteomes" id="UP000186601"/>
    </source>
</evidence>
<dbReference type="Gene3D" id="3.40.605.10">
    <property type="entry name" value="Aldehyde Dehydrogenase, Chain A, domain 1"/>
    <property type="match status" value="1"/>
</dbReference>
<name>A0A2R6NXJ9_9APHY</name>
<organism evidence="10 11">
    <name type="scientific">Hermanssonia centrifuga</name>
    <dbReference type="NCBI Taxonomy" id="98765"/>
    <lineage>
        <taxon>Eukaryota</taxon>
        <taxon>Fungi</taxon>
        <taxon>Dikarya</taxon>
        <taxon>Basidiomycota</taxon>
        <taxon>Agaricomycotina</taxon>
        <taxon>Agaricomycetes</taxon>
        <taxon>Polyporales</taxon>
        <taxon>Meruliaceae</taxon>
        <taxon>Hermanssonia</taxon>
    </lineage>
</organism>
<dbReference type="InterPro" id="IPR016160">
    <property type="entry name" value="Ald_DH_CS_CYS"/>
</dbReference>
<sequence>MDEQSTRFETNAGVVAQIRQLPVGVVLASGPFNYPLNECYTTFIPALITGNTVIVRIPRNGAAPHFPTLELFKKHFPSGSISILSGSGREIMTPLMEDGRIDFLAFIGRSSSANALVKYHPAVHRLHTILQMDAKDCAIVLKDSDVEFAAAQCVTGAFSFNGQRCTALKMIWVHESIAPQFVQKVCEIVDAFKVGMPWEEGVQITPVCESGKPAELKDLLEDAIKHGAHILNAQGGRFSKSLASPTVIGPISQHAKLWTHEQFGPIMPITSFSDLSEPLDWLAQNHFGLQSAVFGYDPQELATVVDTMAFQVGRVNVNAPDKRGPDTLPFGGKKDSGMGVMNAKEAVREFTLETVIATTVNDPRNVKALQGLEGVSRVVKGTAKIKSE</sequence>
<dbReference type="InterPro" id="IPR015590">
    <property type="entry name" value="Aldehyde_DH_dom"/>
</dbReference>